<dbReference type="EMBL" id="JARZHI010000127">
    <property type="protein sequence ID" value="MDI1437447.1"/>
    <property type="molecule type" value="Genomic_DNA"/>
</dbReference>
<keyword evidence="2" id="KW-1185">Reference proteome</keyword>
<comment type="caution">
    <text evidence="1">The sequence shown here is derived from an EMBL/GenBank/DDBJ whole genome shotgun (WGS) entry which is preliminary data.</text>
</comment>
<proteinExistence type="predicted"/>
<sequence length="217" mass="23842">MSHRLVEAIEIIENGDAVTLHPHQHAIVGLLRDGTRVVTLKNIHPFQQAHVIVAQQNGEIFINHMLAAADEGGDLEVVLVPAGATLKILNNTTTKEVDVLVRMMAVEPIKLVPDADAVMLHPYQQAVLERRPDDKTSVITVHNRSASYRARFHVEQPGTPSGAHVLAVMHEAGDSKDVQVQGKDTARITNVTDGHTEKVDLLVRAASRETVEMHSRR</sequence>
<organism evidence="1 2">
    <name type="scientific">Polyangium sorediatum</name>
    <dbReference type="NCBI Taxonomy" id="889274"/>
    <lineage>
        <taxon>Bacteria</taxon>
        <taxon>Pseudomonadati</taxon>
        <taxon>Myxococcota</taxon>
        <taxon>Polyangia</taxon>
        <taxon>Polyangiales</taxon>
        <taxon>Polyangiaceae</taxon>
        <taxon>Polyangium</taxon>
    </lineage>
</organism>
<name>A0ABT6PAZ6_9BACT</name>
<protein>
    <submittedName>
        <fullName evidence="1">Uncharacterized protein</fullName>
    </submittedName>
</protein>
<gene>
    <name evidence="1" type="ORF">QHF89_48515</name>
</gene>
<evidence type="ECO:0000313" key="1">
    <source>
        <dbReference type="EMBL" id="MDI1437447.1"/>
    </source>
</evidence>
<reference evidence="1 2" key="1">
    <citation type="submission" date="2023-04" db="EMBL/GenBank/DDBJ databases">
        <title>The genome sequence of Polyangium sorediatum DSM14670.</title>
        <authorList>
            <person name="Zhang X."/>
        </authorList>
    </citation>
    <scope>NUCLEOTIDE SEQUENCE [LARGE SCALE GENOMIC DNA]</scope>
    <source>
        <strain evidence="1 2">DSM 14670</strain>
    </source>
</reference>
<dbReference type="Proteomes" id="UP001160301">
    <property type="component" value="Unassembled WGS sequence"/>
</dbReference>
<evidence type="ECO:0000313" key="2">
    <source>
        <dbReference type="Proteomes" id="UP001160301"/>
    </source>
</evidence>
<dbReference type="RefSeq" id="WP_136973239.1">
    <property type="nucleotide sequence ID" value="NZ_JARZHI010000127.1"/>
</dbReference>
<accession>A0ABT6PAZ6</accession>